<dbReference type="Pfam" id="PF00271">
    <property type="entry name" value="Helicase_C"/>
    <property type="match status" value="1"/>
</dbReference>
<dbReference type="RefSeq" id="WP_153481715.1">
    <property type="nucleotide sequence ID" value="NZ_VDEQ01000068.1"/>
</dbReference>
<keyword evidence="4" id="KW-1185">Reference proteome</keyword>
<feature type="compositionally biased region" description="Basic and acidic residues" evidence="1">
    <location>
        <begin position="739"/>
        <end position="748"/>
    </location>
</feature>
<reference evidence="3 4" key="1">
    <citation type="submission" date="2019-06" db="EMBL/GenBank/DDBJ databases">
        <title>Comparative genomics and metabolomics analyses of clavulanic acid producing Streptomyces species provides insight into specialized metabolism and evolution of beta-lactam biosynthetic gene clusters.</title>
        <authorList>
            <person name="Moore M.A."/>
            <person name="Cruz-Morales P."/>
            <person name="Barona Gomez F."/>
            <person name="Kapil T."/>
        </authorList>
    </citation>
    <scope>NUCLEOTIDE SEQUENCE [LARGE SCALE GENOMIC DNA]</scope>
    <source>
        <strain evidence="3 4">T-272</strain>
    </source>
</reference>
<dbReference type="InterPro" id="IPR027417">
    <property type="entry name" value="P-loop_NTPase"/>
</dbReference>
<sequence>GGGGGGGSRRSAGTLLTGYQVSAAAFTWHAGTGESPAHDPLTRTYASGDGPRVNPFFRALYRDTASALSGLFAREHTAQVDPPERERREEDFSEARLKLLYCSPTMELGVDISSLNAVMMRNVPPTPANYAQRSGRAGRSGQPALVTTYCATGNSHDQYYFRNSRLMVAGSVAPPRLDLANEDLVASHLQAIWLAEAGLKLGRSIPEVIDIGYAEGSDRPEPALELHDHIAAALHDAHAQTRAMEAAHQVLGELLPAFAETTWWDDSWIEQRVRSAGTEFDKAFDRWRDLFRAALDDQCIQNKRVLDHQLSERDRSFAVARRKEAETQLNLLKNEVPGSRSVLSDFNPYRYLASEGWLPGYSFPRLPIAAYIPTAGRGFGEGDYLQRPRFVAISEFGPGALVYHEGSRYLVARVQLPPSSSGSIVTSEARRCEHCGYHHKADDGTDRCEMCGEPLTTTHGLLQLHTVFTQRRERISSDEEERRRAGFRLVTSYQFSKKSLRSGRRDAVLADPTGPFATLSYGDSATIRVTNLGRVRAKADEPDGFWLDAGDGRWMTERDAAEAYGDSSEMPLVDADGNEKRQKARVIPYVEDRRNILVVTLDTPLDEPVARSLMYALERGIEAAFELEDSELTSELLPPDDGPRKRFLFTEAAEGGAGVLRRLQSEPGAVARAARTALGICHFGAHGEDLATADTERPCARGCYDCLLTFSNQPSHATIDRHSIRDLLLRLTTVEARTAGRDESRSEQMQRLVGEAEEPVSGRERDFLGFLKERGLRLPEAARPWIPEARARPDYVFRLPGVKVAVFIDGSAQDRPAAAGGSAHDRPAGVDSSSHDRPAAADGSAQEHPAAAATERDDDAEERLYAAGWEVVRFRHGDDWDETVARHARYFGPGDAR</sequence>
<proteinExistence type="predicted"/>
<feature type="region of interest" description="Disordered" evidence="1">
    <location>
        <begin position="739"/>
        <end position="758"/>
    </location>
</feature>
<dbReference type="PANTHER" id="PTHR47957">
    <property type="entry name" value="ATP-DEPENDENT HELICASE HRQ1"/>
    <property type="match status" value="1"/>
</dbReference>
<dbReference type="Gene3D" id="3.40.50.300">
    <property type="entry name" value="P-loop containing nucleotide triphosphate hydrolases"/>
    <property type="match status" value="1"/>
</dbReference>
<gene>
    <name evidence="3" type="ORF">FFZ77_06825</name>
</gene>
<dbReference type="SUPFAM" id="SSF52540">
    <property type="entry name" value="P-loop containing nucleoside triphosphate hydrolases"/>
    <property type="match status" value="1"/>
</dbReference>
<accession>A0ABW9NR18</accession>
<feature type="compositionally biased region" description="Basic and acidic residues" evidence="1">
    <location>
        <begin position="823"/>
        <end position="839"/>
    </location>
</feature>
<dbReference type="SMART" id="SM00490">
    <property type="entry name" value="HELICc"/>
    <property type="match status" value="1"/>
</dbReference>
<comment type="caution">
    <text evidence="3">The sequence shown here is derived from an EMBL/GenBank/DDBJ whole genome shotgun (WGS) entry which is preliminary data.</text>
</comment>
<dbReference type="InterPro" id="IPR018973">
    <property type="entry name" value="MZB"/>
</dbReference>
<protein>
    <submittedName>
        <fullName evidence="3">DUF1998 domain-containing protein</fullName>
    </submittedName>
</protein>
<dbReference type="PROSITE" id="PS51194">
    <property type="entry name" value="HELICASE_CTER"/>
    <property type="match status" value="1"/>
</dbReference>
<feature type="domain" description="Helicase C-terminal" evidence="2">
    <location>
        <begin position="40"/>
        <end position="185"/>
    </location>
</feature>
<organism evidence="3 4">
    <name type="scientific">Streptomyces katsurahamanus</name>
    <dbReference type="NCBI Taxonomy" id="2577098"/>
    <lineage>
        <taxon>Bacteria</taxon>
        <taxon>Bacillati</taxon>
        <taxon>Actinomycetota</taxon>
        <taxon>Actinomycetes</taxon>
        <taxon>Kitasatosporales</taxon>
        <taxon>Streptomycetaceae</taxon>
        <taxon>Streptomyces</taxon>
    </lineage>
</organism>
<dbReference type="Pfam" id="PF09369">
    <property type="entry name" value="MZB"/>
    <property type="match status" value="1"/>
</dbReference>
<dbReference type="EMBL" id="VDEQ01000068">
    <property type="protein sequence ID" value="MQS35334.1"/>
    <property type="molecule type" value="Genomic_DNA"/>
</dbReference>
<evidence type="ECO:0000313" key="3">
    <source>
        <dbReference type="EMBL" id="MQS35334.1"/>
    </source>
</evidence>
<name>A0ABW9NR18_9ACTN</name>
<evidence type="ECO:0000259" key="2">
    <source>
        <dbReference type="PROSITE" id="PS51194"/>
    </source>
</evidence>
<dbReference type="Proteomes" id="UP000460558">
    <property type="component" value="Unassembled WGS sequence"/>
</dbReference>
<evidence type="ECO:0000313" key="4">
    <source>
        <dbReference type="Proteomes" id="UP000460558"/>
    </source>
</evidence>
<dbReference type="InterPro" id="IPR001650">
    <property type="entry name" value="Helicase_C-like"/>
</dbReference>
<dbReference type="PANTHER" id="PTHR47957:SF3">
    <property type="entry name" value="ATP-DEPENDENT HELICASE HRQ1"/>
    <property type="match status" value="1"/>
</dbReference>
<evidence type="ECO:0000256" key="1">
    <source>
        <dbReference type="SAM" id="MobiDB-lite"/>
    </source>
</evidence>
<feature type="region of interest" description="Disordered" evidence="1">
    <location>
        <begin position="814"/>
        <end position="859"/>
    </location>
</feature>
<feature type="non-terminal residue" evidence="3">
    <location>
        <position position="1"/>
    </location>
</feature>